<dbReference type="EMBL" id="BAABFT010000020">
    <property type="protein sequence ID" value="GAA4338024.1"/>
    <property type="molecule type" value="Genomic_DNA"/>
</dbReference>
<keyword evidence="1" id="KW-0732">Signal</keyword>
<protein>
    <submittedName>
        <fullName evidence="2">Uncharacterized protein</fullName>
    </submittedName>
</protein>
<reference evidence="3" key="1">
    <citation type="journal article" date="2019" name="Int. J. Syst. Evol. Microbiol.">
        <title>The Global Catalogue of Microorganisms (GCM) 10K type strain sequencing project: providing services to taxonomists for standard genome sequencing and annotation.</title>
        <authorList>
            <consortium name="The Broad Institute Genomics Platform"/>
            <consortium name="The Broad Institute Genome Sequencing Center for Infectious Disease"/>
            <person name="Wu L."/>
            <person name="Ma J."/>
        </authorList>
    </citation>
    <scope>NUCLEOTIDE SEQUENCE [LARGE SCALE GENOMIC DNA]</scope>
    <source>
        <strain evidence="3">JCM 17705</strain>
    </source>
</reference>
<sequence length="254" mass="29401">MKPPKLLLLLWYCFTSLTTFAQTPKSIEADLLKSFKRISYWDQQDGDVKYDSLIAANKTFGTKLKRYTEKHPFTINYPFTTLKKEKLKIATSANGLFRIYSWNTELGGTMYSFSNVMQYKVGSKTYSKLFESGENGFMPYYDALCSIQNNGKVYYIGVFWGTESSRYHYEGIKMFTIDNSVLKELKIIKTAKGLNSTISYDYDTTFFRDYKSIPKIVFDGDKGQISLPVVAENGKMTNKYTTYKFTGKYFEKVK</sequence>
<name>A0ABP8HEE9_9SPHI</name>
<organism evidence="2 3">
    <name type="scientific">Mucilaginibacter gynuensis</name>
    <dbReference type="NCBI Taxonomy" id="1302236"/>
    <lineage>
        <taxon>Bacteria</taxon>
        <taxon>Pseudomonadati</taxon>
        <taxon>Bacteroidota</taxon>
        <taxon>Sphingobacteriia</taxon>
        <taxon>Sphingobacteriales</taxon>
        <taxon>Sphingobacteriaceae</taxon>
        <taxon>Mucilaginibacter</taxon>
    </lineage>
</organism>
<dbReference type="Proteomes" id="UP001500582">
    <property type="component" value="Unassembled WGS sequence"/>
</dbReference>
<proteinExistence type="predicted"/>
<evidence type="ECO:0000256" key="1">
    <source>
        <dbReference type="SAM" id="SignalP"/>
    </source>
</evidence>
<keyword evidence="3" id="KW-1185">Reference proteome</keyword>
<gene>
    <name evidence="2" type="ORF">GCM10023149_47760</name>
</gene>
<feature type="signal peptide" evidence="1">
    <location>
        <begin position="1"/>
        <end position="21"/>
    </location>
</feature>
<comment type="caution">
    <text evidence="2">The sequence shown here is derived from an EMBL/GenBank/DDBJ whole genome shotgun (WGS) entry which is preliminary data.</text>
</comment>
<accession>A0ABP8HEE9</accession>
<evidence type="ECO:0000313" key="3">
    <source>
        <dbReference type="Proteomes" id="UP001500582"/>
    </source>
</evidence>
<feature type="chain" id="PRO_5047201611" evidence="1">
    <location>
        <begin position="22"/>
        <end position="254"/>
    </location>
</feature>
<evidence type="ECO:0000313" key="2">
    <source>
        <dbReference type="EMBL" id="GAA4338024.1"/>
    </source>
</evidence>
<dbReference type="RefSeq" id="WP_345213723.1">
    <property type="nucleotide sequence ID" value="NZ_BAABFT010000020.1"/>
</dbReference>